<dbReference type="InterPro" id="IPR036390">
    <property type="entry name" value="WH_DNA-bd_sf"/>
</dbReference>
<dbReference type="AlphaFoldDB" id="A0A418X720"/>
<dbReference type="InterPro" id="IPR005119">
    <property type="entry name" value="LysR_subst-bd"/>
</dbReference>
<dbReference type="Gene3D" id="3.40.190.290">
    <property type="match status" value="1"/>
</dbReference>
<keyword evidence="7" id="KW-1185">Reference proteome</keyword>
<dbReference type="PROSITE" id="PS50931">
    <property type="entry name" value="HTH_LYSR"/>
    <property type="match status" value="1"/>
</dbReference>
<dbReference type="Gene3D" id="1.10.10.10">
    <property type="entry name" value="Winged helix-like DNA-binding domain superfamily/Winged helix DNA-binding domain"/>
    <property type="match status" value="1"/>
</dbReference>
<dbReference type="GO" id="GO:0006351">
    <property type="term" value="P:DNA-templated transcription"/>
    <property type="evidence" value="ECO:0007669"/>
    <property type="project" value="TreeGrafter"/>
</dbReference>
<dbReference type="EMBL" id="QYUP01000197">
    <property type="protein sequence ID" value="RJG08295.1"/>
    <property type="molecule type" value="Genomic_DNA"/>
</dbReference>
<dbReference type="CDD" id="cd08422">
    <property type="entry name" value="PBP2_CrgA_like"/>
    <property type="match status" value="1"/>
</dbReference>
<proteinExistence type="inferred from homology"/>
<sequence length="257" mass="27614">MALPGQIDLNDLMVFGAVAEAGSFTAGAERLGVAPAKVSLEIARLESQLGVALFTRTTRKVVLTEAGHALREDSLPLLQRLLASVANLQTADAELTGSLRIAAPVDHAVQLLSPALARFAAMHPRLHVDLRTSDRVSDLVGEGLDVAIRMGWLRDSSMRAVRLGGFDQYVVTSPAYLKTIEPPRMPEDLASLEWIALSLMRTPLTWPFTSDGQAPQTVHMKSRIRVDSPGALGALIRAGAGITIMEQYSVREDLASG</sequence>
<organism evidence="6 7">
    <name type="scientific">Massilia cavernae</name>
    <dbReference type="NCBI Taxonomy" id="2320864"/>
    <lineage>
        <taxon>Bacteria</taxon>
        <taxon>Pseudomonadati</taxon>
        <taxon>Pseudomonadota</taxon>
        <taxon>Betaproteobacteria</taxon>
        <taxon>Burkholderiales</taxon>
        <taxon>Oxalobacteraceae</taxon>
        <taxon>Telluria group</taxon>
        <taxon>Massilia</taxon>
    </lineage>
</organism>
<evidence type="ECO:0000256" key="1">
    <source>
        <dbReference type="ARBA" id="ARBA00009437"/>
    </source>
</evidence>
<evidence type="ECO:0000256" key="2">
    <source>
        <dbReference type="ARBA" id="ARBA00023015"/>
    </source>
</evidence>
<dbReference type="Pfam" id="PF00126">
    <property type="entry name" value="HTH_1"/>
    <property type="match status" value="1"/>
</dbReference>
<dbReference type="GO" id="GO:0003700">
    <property type="term" value="F:DNA-binding transcription factor activity"/>
    <property type="evidence" value="ECO:0007669"/>
    <property type="project" value="InterPro"/>
</dbReference>
<evidence type="ECO:0000313" key="7">
    <source>
        <dbReference type="Proteomes" id="UP000284006"/>
    </source>
</evidence>
<dbReference type="OrthoDB" id="9786526at2"/>
<feature type="domain" description="HTH lysR-type" evidence="5">
    <location>
        <begin position="7"/>
        <end position="64"/>
    </location>
</feature>
<feature type="non-terminal residue" evidence="6">
    <location>
        <position position="257"/>
    </location>
</feature>
<keyword evidence="4" id="KW-0804">Transcription</keyword>
<name>A0A418X720_9BURK</name>
<dbReference type="InterPro" id="IPR058163">
    <property type="entry name" value="LysR-type_TF_proteobact-type"/>
</dbReference>
<protein>
    <submittedName>
        <fullName evidence="6">LysR family transcriptional regulator</fullName>
    </submittedName>
</protein>
<dbReference type="Pfam" id="PF03466">
    <property type="entry name" value="LysR_substrate"/>
    <property type="match status" value="1"/>
</dbReference>
<accession>A0A418X720</accession>
<dbReference type="FunFam" id="1.10.10.10:FF:000001">
    <property type="entry name" value="LysR family transcriptional regulator"/>
    <property type="match status" value="1"/>
</dbReference>
<comment type="similarity">
    <text evidence="1">Belongs to the LysR transcriptional regulatory family.</text>
</comment>
<keyword evidence="2" id="KW-0805">Transcription regulation</keyword>
<gene>
    <name evidence="6" type="ORF">D3872_24475</name>
</gene>
<dbReference type="PANTHER" id="PTHR30537:SF66">
    <property type="entry name" value="IRON-REGULATED VIRULENCE REGULATORY PROTEIN IRGB"/>
    <property type="match status" value="1"/>
</dbReference>
<dbReference type="RefSeq" id="WP_147373998.1">
    <property type="nucleotide sequence ID" value="NZ_QYUP01000197.1"/>
</dbReference>
<dbReference type="InterPro" id="IPR036388">
    <property type="entry name" value="WH-like_DNA-bd_sf"/>
</dbReference>
<dbReference type="SUPFAM" id="SSF53850">
    <property type="entry name" value="Periplasmic binding protein-like II"/>
    <property type="match status" value="1"/>
</dbReference>
<evidence type="ECO:0000256" key="4">
    <source>
        <dbReference type="ARBA" id="ARBA00023163"/>
    </source>
</evidence>
<evidence type="ECO:0000256" key="3">
    <source>
        <dbReference type="ARBA" id="ARBA00023125"/>
    </source>
</evidence>
<dbReference type="GO" id="GO:0043565">
    <property type="term" value="F:sequence-specific DNA binding"/>
    <property type="evidence" value="ECO:0007669"/>
    <property type="project" value="TreeGrafter"/>
</dbReference>
<dbReference type="PRINTS" id="PR00039">
    <property type="entry name" value="HTHLYSR"/>
</dbReference>
<keyword evidence="3" id="KW-0238">DNA-binding</keyword>
<comment type="caution">
    <text evidence="6">The sequence shown here is derived from an EMBL/GenBank/DDBJ whole genome shotgun (WGS) entry which is preliminary data.</text>
</comment>
<dbReference type="InterPro" id="IPR000847">
    <property type="entry name" value="LysR_HTH_N"/>
</dbReference>
<evidence type="ECO:0000313" key="6">
    <source>
        <dbReference type="EMBL" id="RJG08295.1"/>
    </source>
</evidence>
<evidence type="ECO:0000259" key="5">
    <source>
        <dbReference type="PROSITE" id="PS50931"/>
    </source>
</evidence>
<dbReference type="Proteomes" id="UP000284006">
    <property type="component" value="Unassembled WGS sequence"/>
</dbReference>
<dbReference type="SUPFAM" id="SSF46785">
    <property type="entry name" value="Winged helix' DNA-binding domain"/>
    <property type="match status" value="1"/>
</dbReference>
<dbReference type="PANTHER" id="PTHR30537">
    <property type="entry name" value="HTH-TYPE TRANSCRIPTIONAL REGULATOR"/>
    <property type="match status" value="1"/>
</dbReference>
<reference evidence="6 7" key="1">
    <citation type="submission" date="2018-09" db="EMBL/GenBank/DDBJ databases">
        <authorList>
            <person name="Zhu H."/>
        </authorList>
    </citation>
    <scope>NUCLEOTIDE SEQUENCE [LARGE SCALE GENOMIC DNA]</scope>
    <source>
        <strain evidence="6 7">K1S02-61</strain>
    </source>
</reference>